<dbReference type="Pfam" id="PF21073">
    <property type="entry name" value="GDH_HM1"/>
    <property type="match status" value="1"/>
</dbReference>
<feature type="domain" description="NAD-specific glutamate dehydrogenase C-terminal" evidence="3">
    <location>
        <begin position="1269"/>
        <end position="1606"/>
    </location>
</feature>
<feature type="domain" description="NAD-glutamate dehydrogenase N-terminal ACT1" evidence="4">
    <location>
        <begin position="35"/>
        <end position="177"/>
    </location>
</feature>
<dbReference type="InterPro" id="IPR046346">
    <property type="entry name" value="Aminoacid_DH-like_N_sf"/>
</dbReference>
<dbReference type="InterPro" id="IPR048381">
    <property type="entry name" value="GDH_C"/>
</dbReference>
<dbReference type="PANTHER" id="PTHR43403:SF1">
    <property type="entry name" value="NAD-SPECIFIC GLUTAMATE DEHYDROGENASE"/>
    <property type="match status" value="1"/>
</dbReference>
<dbReference type="GO" id="GO:0004352">
    <property type="term" value="F:glutamate dehydrogenase (NAD+) activity"/>
    <property type="evidence" value="ECO:0007669"/>
    <property type="project" value="InterPro"/>
</dbReference>
<keyword evidence="1" id="KW-0560">Oxidoreductase</keyword>
<name>A0A154L6B8_9PROT</name>
<evidence type="ECO:0000259" key="6">
    <source>
        <dbReference type="Pfam" id="PF21077"/>
    </source>
</evidence>
<evidence type="ECO:0000313" key="8">
    <source>
        <dbReference type="Proteomes" id="UP000076335"/>
    </source>
</evidence>
<evidence type="ECO:0000259" key="3">
    <source>
        <dbReference type="Pfam" id="PF21074"/>
    </source>
</evidence>
<feature type="domain" description="NAD-glutamate dehydrogenase ACT3" evidence="6">
    <location>
        <begin position="553"/>
        <end position="625"/>
    </location>
</feature>
<dbReference type="Pfam" id="PF21078">
    <property type="entry name" value="GDH_HM3"/>
    <property type="match status" value="1"/>
</dbReference>
<protein>
    <submittedName>
        <fullName evidence="7">NAD-glutamate dehydrogenase</fullName>
    </submittedName>
</protein>
<evidence type="ECO:0000259" key="2">
    <source>
        <dbReference type="Pfam" id="PF05088"/>
    </source>
</evidence>
<dbReference type="Pfam" id="PF21075">
    <property type="entry name" value="GDH_ACT1"/>
    <property type="match status" value="1"/>
</dbReference>
<dbReference type="SUPFAM" id="SSF53223">
    <property type="entry name" value="Aminoacid dehydrogenase-like, N-terminal domain"/>
    <property type="match status" value="1"/>
</dbReference>
<dbReference type="Pfam" id="PF05088">
    <property type="entry name" value="Bac_GDH_CD"/>
    <property type="match status" value="1"/>
</dbReference>
<organism evidence="7 8">
    <name type="scientific">Thalassospira lucentensis</name>
    <dbReference type="NCBI Taxonomy" id="168935"/>
    <lineage>
        <taxon>Bacteria</taxon>
        <taxon>Pseudomonadati</taxon>
        <taxon>Pseudomonadota</taxon>
        <taxon>Alphaproteobacteria</taxon>
        <taxon>Rhodospirillales</taxon>
        <taxon>Thalassospiraceae</taxon>
        <taxon>Thalassospira</taxon>
    </lineage>
</organism>
<comment type="caution">
    <text evidence="7">The sequence shown here is derived from an EMBL/GenBank/DDBJ whole genome shotgun (WGS) entry which is preliminary data.</text>
</comment>
<dbReference type="InterPro" id="IPR049064">
    <property type="entry name" value="NAD_Glu_DH_ACT3"/>
</dbReference>
<dbReference type="Pfam" id="PF21074">
    <property type="entry name" value="GDH_C"/>
    <property type="match status" value="1"/>
</dbReference>
<dbReference type="InterPro" id="IPR049058">
    <property type="entry name" value="NAD_Glu_DH_HM2"/>
</dbReference>
<dbReference type="GO" id="GO:0004069">
    <property type="term" value="F:L-aspartate:2-oxoglutarate aminotransferase activity"/>
    <property type="evidence" value="ECO:0007669"/>
    <property type="project" value="InterPro"/>
</dbReference>
<dbReference type="Gene3D" id="3.40.50.720">
    <property type="entry name" value="NAD(P)-binding Rossmann-like Domain"/>
    <property type="match status" value="1"/>
</dbReference>
<feature type="domain" description="NAD-glutamate dehydrogenase catalytic" evidence="2">
    <location>
        <begin position="729"/>
        <end position="1223"/>
    </location>
</feature>
<dbReference type="InterPro" id="IPR049059">
    <property type="entry name" value="NAD_Glu_DH_HM1"/>
</dbReference>
<dbReference type="Pfam" id="PF21076">
    <property type="entry name" value="GDH_ACT2"/>
    <property type="match status" value="1"/>
</dbReference>
<proteinExistence type="predicted"/>
<accession>A0A154L6B8</accession>
<dbReference type="PIRSF" id="PIRSF036761">
    <property type="entry name" value="GDH_Mll4104"/>
    <property type="match status" value="1"/>
</dbReference>
<reference evidence="7 8" key="1">
    <citation type="submission" date="2015-12" db="EMBL/GenBank/DDBJ databases">
        <title>Genome sequence of Thalassospira lucentensis MCCC 1A02072.</title>
        <authorList>
            <person name="Lu L."/>
            <person name="Lai Q."/>
            <person name="Shao Z."/>
            <person name="Qian P."/>
        </authorList>
    </citation>
    <scope>NUCLEOTIDE SEQUENCE [LARGE SCALE GENOMIC DNA]</scope>
    <source>
        <strain evidence="7 8">MCCC 1A02072</strain>
    </source>
</reference>
<dbReference type="InterPro" id="IPR024727">
    <property type="entry name" value="NAD_Glu_DH_N_ACT1"/>
</dbReference>
<evidence type="ECO:0000256" key="1">
    <source>
        <dbReference type="ARBA" id="ARBA00023002"/>
    </source>
</evidence>
<dbReference type="Proteomes" id="UP000076335">
    <property type="component" value="Unassembled WGS sequence"/>
</dbReference>
<dbReference type="InterPro" id="IPR036291">
    <property type="entry name" value="NAD(P)-bd_dom_sf"/>
</dbReference>
<dbReference type="Pfam" id="PF21077">
    <property type="entry name" value="GDH_ACT3"/>
    <property type="match status" value="1"/>
</dbReference>
<gene>
    <name evidence="7" type="ORF">AUP42_16755</name>
</gene>
<dbReference type="PANTHER" id="PTHR43403">
    <property type="entry name" value="NAD-SPECIFIC GLUTAMATE DEHYDROGENASE"/>
    <property type="match status" value="1"/>
</dbReference>
<dbReference type="InterPro" id="IPR028971">
    <property type="entry name" value="NAD-GDH_cat"/>
</dbReference>
<sequence length="1611" mass="180419">MKARSDDPKREVIDKVVEQIQQRLTGKMAKDAEAFVRLFYKDVPPDDMAGRSVDSLYGAALTLYKFAQKRPSANAAKIRVYNPDLEEHGWKSDHTVIEMINTDMPFLVDSVTSALHEFDLTVHLVIHPIMRIARDDRGELQSVEAVESSDAPRESVMHLEIDEQTDEAVLQKIRDRLEDVLTDVSLSVEDWQAMLSKVAEVLEGIRTAPTGISAEDQKEAQDFLGWVHNDHFTFLGYREYKFSGTGKKAKVDVNPQSQLGILRREGTHIFDELRQIGNLSSEVQAFVAQPSLLMVTKANKQSTVHRPVHLDTIVVKQFDDDGKVIGQHLFVGLFTSVAYNLSPRLIPLLRMKLAETIKRAGFPPASHDAKALVNILETFPRDELFQIELDDLYHICMGILHLQERQRIALFVRRDAFERFVSCQVFCPRDRFSTKLRMKFQSVIEAAFDGKVTAHYTLIGDSPLARLHLLVKTTPGELPEYNVADIERQLVETARDWADTLRQVLVREMGEERGLALYRRYGESFTGDYRDRFGVDTAALDIDRIEDVIKSSDLRVNLYRPIEAAENELRFKIYNPGAPVPLSDVLPMLENMGLKVITENPFKVEPRDTDVNVRIHDFGVLVDGEFHLHDVRDKFQELFIRMWHGEVENDAFNRLVLLGGLHWREVVILRTYARYMRQMGSAFSQDYMAKTLANNAGLAATIVDLFIARFDPDRDPGLAVEAEAIEGDIITRLEDVMNPDEDRILRAFLNLVQSTLRTNYFQYGKDGNPKPYLSVKFNSGMVEDLPLPRPWREIFVYSPRVEAVHLRGGPVARGGIRWSDRQEDFRTEILGLVKAQMVKNAVIVPVGSKGGFVVKRPPVDGGREAFLEEGIACYKTLMSGMLDITDNIVGGDIIPPERVRRLDDDDPYLVVAADKGTATFSDIANGVARDYGFWLDDAFASGGSQGYDHKKMGITARGAWESVKRHFREIGKDIQKEPFTVAGVGDMSGDVFGNGMLLSEQIKLVAAFNHMHIFVDPDPDLAKSFAERQRLFDMPRSSWADYDTKVLSKGGEIFDRKAKTLDPSPEVRKLLDLGTGKVTPAEMMKAILKSDVELLWFGGIGTYIKSSTESNADAGDRANDAIRINGKDIRAKVIGEGANLGCTQRGRIEYAHAGGRLNTDAIDNAAGVNCSDHEVNIKILVGEVVAAGDMTEKQRNKLLVEMTDEVGDLVLRDNYLQSQAISNAFAGGGDALDAQVRLIRMLEREGRLNREIEYLPDDEELARRTAAHQGLTRPEISVLMPYAKLWLYDEVLKSDLPDDPILVEELVRYFPTAVRKKYSAAISNHRLKREIIATVGTNSLVNRVGGTFVHDMMEATGLSAVDVSRGYLITRAVFGLRKLWSGIEALDNKVDAKVQIAMFSYINRMVEDVTLWFLRNCEELNVGAKIALFRPAVAKVIEAFDDIVPADAAFRTTLDQKSQSLIDRGVPEDLARRVAAMQQMVAVCDIVRIAEATGRDVIDVGATYFAIGARFQLGLLRAAAESIEAETHWQKLARAAAIDDLFGHQRELTRVVLASGKNGTVGGDLVRKWVDDHQRGCARCDQLIDELRAAGQIDLSMITVANRQIRAMVGG</sequence>
<dbReference type="GO" id="GO:0006538">
    <property type="term" value="P:L-glutamate catabolic process"/>
    <property type="evidence" value="ECO:0007669"/>
    <property type="project" value="InterPro"/>
</dbReference>
<dbReference type="RefSeq" id="WP_062950951.1">
    <property type="nucleotide sequence ID" value="NZ_LPVY01000008.1"/>
</dbReference>
<dbReference type="SUPFAM" id="SSF51735">
    <property type="entry name" value="NAD(P)-binding Rossmann-fold domains"/>
    <property type="match status" value="1"/>
</dbReference>
<evidence type="ECO:0000313" key="7">
    <source>
        <dbReference type="EMBL" id="KZB65626.1"/>
    </source>
</evidence>
<feature type="domain" description="NAD-glutamate dehydrogenase ACT2" evidence="5">
    <location>
        <begin position="410"/>
        <end position="497"/>
    </location>
</feature>
<dbReference type="InterPro" id="IPR049056">
    <property type="entry name" value="NAD_Glu_DH_HM3"/>
</dbReference>
<evidence type="ECO:0000259" key="4">
    <source>
        <dbReference type="Pfam" id="PF21075"/>
    </source>
</evidence>
<dbReference type="InterPro" id="IPR007780">
    <property type="entry name" value="NAD_Glu_DH_bac"/>
</dbReference>
<dbReference type="InterPro" id="IPR049062">
    <property type="entry name" value="NAD_Glu_DH_ACT2"/>
</dbReference>
<evidence type="ECO:0000259" key="5">
    <source>
        <dbReference type="Pfam" id="PF21076"/>
    </source>
</evidence>
<dbReference type="Pfam" id="PF21079">
    <property type="entry name" value="GDH_HM2"/>
    <property type="match status" value="1"/>
</dbReference>
<dbReference type="EMBL" id="LPVY01000008">
    <property type="protein sequence ID" value="KZB65626.1"/>
    <property type="molecule type" value="Genomic_DNA"/>
</dbReference>
<dbReference type="OrthoDB" id="9758052at2"/>